<protein>
    <submittedName>
        <fullName evidence="4">Uncharacterized protein</fullName>
    </submittedName>
</protein>
<evidence type="ECO:0000256" key="1">
    <source>
        <dbReference type="ARBA" id="ARBA00006484"/>
    </source>
</evidence>
<dbReference type="Proteomes" id="UP001153365">
    <property type="component" value="Unassembled WGS sequence"/>
</dbReference>
<evidence type="ECO:0000313" key="4">
    <source>
        <dbReference type="EMBL" id="CAH7677341.1"/>
    </source>
</evidence>
<dbReference type="Gene3D" id="3.40.50.720">
    <property type="entry name" value="NAD(P)-binding Rossmann-like Domain"/>
    <property type="match status" value="1"/>
</dbReference>
<name>A0AAV0B538_PHAPC</name>
<evidence type="ECO:0000313" key="5">
    <source>
        <dbReference type="Proteomes" id="UP001153365"/>
    </source>
</evidence>
<gene>
    <name evidence="4" type="ORF">PPACK8108_LOCUS12482</name>
</gene>
<dbReference type="InterPro" id="IPR002347">
    <property type="entry name" value="SDR_fam"/>
</dbReference>
<keyword evidence="3" id="KW-0560">Oxidoreductase</keyword>
<reference evidence="4" key="1">
    <citation type="submission" date="2022-06" db="EMBL/GenBank/DDBJ databases">
        <authorList>
            <consortium name="SYNGENTA / RWTH Aachen University"/>
        </authorList>
    </citation>
    <scope>NUCLEOTIDE SEQUENCE</scope>
</reference>
<keyword evidence="2" id="KW-0521">NADP</keyword>
<dbReference type="InterPro" id="IPR036291">
    <property type="entry name" value="NAD(P)-bd_dom_sf"/>
</dbReference>
<accession>A0AAV0B538</accession>
<evidence type="ECO:0000256" key="2">
    <source>
        <dbReference type="ARBA" id="ARBA00022857"/>
    </source>
</evidence>
<dbReference type="PANTHER" id="PTHR24320:SF282">
    <property type="entry name" value="WW DOMAIN-CONTAINING OXIDOREDUCTASE"/>
    <property type="match status" value="1"/>
</dbReference>
<dbReference type="PANTHER" id="PTHR24320">
    <property type="entry name" value="RETINOL DEHYDROGENASE"/>
    <property type="match status" value="1"/>
</dbReference>
<dbReference type="GO" id="GO:0016491">
    <property type="term" value="F:oxidoreductase activity"/>
    <property type="evidence" value="ECO:0007669"/>
    <property type="project" value="UniProtKB-KW"/>
</dbReference>
<organism evidence="4 5">
    <name type="scientific">Phakopsora pachyrhizi</name>
    <name type="common">Asian soybean rust disease fungus</name>
    <dbReference type="NCBI Taxonomy" id="170000"/>
    <lineage>
        <taxon>Eukaryota</taxon>
        <taxon>Fungi</taxon>
        <taxon>Dikarya</taxon>
        <taxon>Basidiomycota</taxon>
        <taxon>Pucciniomycotina</taxon>
        <taxon>Pucciniomycetes</taxon>
        <taxon>Pucciniales</taxon>
        <taxon>Phakopsoraceae</taxon>
        <taxon>Phakopsora</taxon>
    </lineage>
</organism>
<dbReference type="Pfam" id="PF00106">
    <property type="entry name" value="adh_short"/>
    <property type="match status" value="1"/>
</dbReference>
<feature type="non-terminal residue" evidence="4">
    <location>
        <position position="85"/>
    </location>
</feature>
<sequence>AEAAIEKIKQEVSNAKTKFLFFDLTMLSSDRKATQEFSSKESRLNILVNNAGIMATLYALSPDGIELQACNGTGHFKLTAYLLPI</sequence>
<dbReference type="EMBL" id="CALTRL010003003">
    <property type="protein sequence ID" value="CAH7677341.1"/>
    <property type="molecule type" value="Genomic_DNA"/>
</dbReference>
<dbReference type="SUPFAM" id="SSF51735">
    <property type="entry name" value="NAD(P)-binding Rossmann-fold domains"/>
    <property type="match status" value="1"/>
</dbReference>
<comment type="similarity">
    <text evidence="1">Belongs to the short-chain dehydrogenases/reductases (SDR) family.</text>
</comment>
<comment type="caution">
    <text evidence="4">The sequence shown here is derived from an EMBL/GenBank/DDBJ whole genome shotgun (WGS) entry which is preliminary data.</text>
</comment>
<feature type="non-terminal residue" evidence="4">
    <location>
        <position position="1"/>
    </location>
</feature>
<keyword evidence="5" id="KW-1185">Reference proteome</keyword>
<evidence type="ECO:0000256" key="3">
    <source>
        <dbReference type="ARBA" id="ARBA00023002"/>
    </source>
</evidence>
<proteinExistence type="inferred from homology"/>
<dbReference type="AlphaFoldDB" id="A0AAV0B538"/>